<dbReference type="Proteomes" id="UP000521358">
    <property type="component" value="Unassembled WGS sequence"/>
</dbReference>
<name>A0A7X6I3U9_9ENTE</name>
<accession>A0A7X6I3U9</accession>
<evidence type="ECO:0000313" key="3">
    <source>
        <dbReference type="Proteomes" id="UP000521358"/>
    </source>
</evidence>
<comment type="caution">
    <text evidence="2">The sequence shown here is derived from an EMBL/GenBank/DDBJ whole genome shotgun (WGS) entry which is preliminary data.</text>
</comment>
<organism evidence="2 3">
    <name type="scientific">Vagococcus fluvialis</name>
    <dbReference type="NCBI Taxonomy" id="2738"/>
    <lineage>
        <taxon>Bacteria</taxon>
        <taxon>Bacillati</taxon>
        <taxon>Bacillota</taxon>
        <taxon>Bacilli</taxon>
        <taxon>Lactobacillales</taxon>
        <taxon>Enterococcaceae</taxon>
        <taxon>Vagococcus</taxon>
    </lineage>
</organism>
<dbReference type="AlphaFoldDB" id="A0A7X6I3U9"/>
<feature type="region of interest" description="Disordered" evidence="1">
    <location>
        <begin position="1"/>
        <end position="24"/>
    </location>
</feature>
<sequence length="69" mass="7762">MNLIDQEGNLISSHTQEGISGKNMTVTVQTPQGYTATSQLTQTQLVTDATKFNFYFKKDTPMEPEKTFE</sequence>
<gene>
    <name evidence="2" type="ORF">HED35_08875</name>
</gene>
<reference evidence="2 3" key="1">
    <citation type="submission" date="2020-03" db="EMBL/GenBank/DDBJ databases">
        <title>Bacterial samples isolated from urine from healthy bovine heifers (Gyr breed).</title>
        <authorList>
            <person name="Giannattasio-Ferraz S."/>
            <person name="Maskeri L."/>
            <person name="Penido A."/>
            <person name="Barbosa-Stancioli E.F."/>
            <person name="Putonti C."/>
        </authorList>
    </citation>
    <scope>NUCLEOTIDE SEQUENCE [LARGE SCALE GENOMIC DNA]</scope>
    <source>
        <strain evidence="2 3">UFMG-H7</strain>
    </source>
</reference>
<evidence type="ECO:0008006" key="4">
    <source>
        <dbReference type="Google" id="ProtNLM"/>
    </source>
</evidence>
<protein>
    <recommendedName>
        <fullName evidence="4">Prealbumin-like fold domain-containing protein</fullName>
    </recommendedName>
</protein>
<evidence type="ECO:0000313" key="2">
    <source>
        <dbReference type="EMBL" id="NKC68199.1"/>
    </source>
</evidence>
<dbReference type="RefSeq" id="WP_167807471.1">
    <property type="nucleotide sequence ID" value="NZ_JAAVMB010000009.1"/>
</dbReference>
<evidence type="ECO:0000256" key="1">
    <source>
        <dbReference type="SAM" id="MobiDB-lite"/>
    </source>
</evidence>
<dbReference type="EMBL" id="JAAVMB010000009">
    <property type="protein sequence ID" value="NKC68199.1"/>
    <property type="molecule type" value="Genomic_DNA"/>
</dbReference>
<feature type="compositionally biased region" description="Polar residues" evidence="1">
    <location>
        <begin position="9"/>
        <end position="24"/>
    </location>
</feature>
<proteinExistence type="predicted"/>